<gene>
    <name evidence="1" type="ORF">HMPREF9145_1955</name>
</gene>
<protein>
    <submittedName>
        <fullName evidence="1">Uncharacterized protein</fullName>
    </submittedName>
</protein>
<dbReference type="Proteomes" id="UP000017023">
    <property type="component" value="Unassembled WGS sequence"/>
</dbReference>
<accession>U2MGR8</accession>
<name>U2MGR8_9BACT</name>
<dbReference type="AlphaFoldDB" id="U2MGR8"/>
<proteinExistence type="predicted"/>
<organism evidence="1 2">
    <name type="scientific">Segatella salivae F0493</name>
    <dbReference type="NCBI Taxonomy" id="1395125"/>
    <lineage>
        <taxon>Bacteria</taxon>
        <taxon>Pseudomonadati</taxon>
        <taxon>Bacteroidota</taxon>
        <taxon>Bacteroidia</taxon>
        <taxon>Bacteroidales</taxon>
        <taxon>Prevotellaceae</taxon>
        <taxon>Segatella</taxon>
    </lineage>
</organism>
<comment type="caution">
    <text evidence="1">The sequence shown here is derived from an EMBL/GenBank/DDBJ whole genome shotgun (WGS) entry which is preliminary data.</text>
</comment>
<evidence type="ECO:0000313" key="1">
    <source>
        <dbReference type="EMBL" id="ERK00855.1"/>
    </source>
</evidence>
<evidence type="ECO:0000313" key="2">
    <source>
        <dbReference type="Proteomes" id="UP000017023"/>
    </source>
</evidence>
<reference evidence="1 2" key="1">
    <citation type="submission" date="2013-08" db="EMBL/GenBank/DDBJ databases">
        <authorList>
            <person name="Durkin A.S."/>
            <person name="Haft D.R."/>
            <person name="McCorrison J."/>
            <person name="Torralba M."/>
            <person name="Gillis M."/>
            <person name="Haft D.H."/>
            <person name="Methe B."/>
            <person name="Sutton G."/>
            <person name="Nelson K.E."/>
        </authorList>
    </citation>
    <scope>NUCLEOTIDE SEQUENCE [LARGE SCALE GENOMIC DNA]</scope>
    <source>
        <strain evidence="1 2">F0493</strain>
    </source>
</reference>
<sequence>MLFVALRLIVCVISCDNLRQIIVCFAVFYTMRCRKPFSF</sequence>
<dbReference type="EMBL" id="AWGW01000017">
    <property type="protein sequence ID" value="ERK00855.1"/>
    <property type="molecule type" value="Genomic_DNA"/>
</dbReference>